<reference evidence="2" key="1">
    <citation type="journal article" date="2021" name="ISME J.">
        <title>Fine-scale metabolic discontinuity in a stratified prokaryote microbiome of a Red Sea deep halocline.</title>
        <authorList>
            <person name="Michoud G."/>
            <person name="Ngugi D.K."/>
            <person name="Barozzi A."/>
            <person name="Merlino G."/>
            <person name="Calleja M.L."/>
            <person name="Delgado-Huertas A."/>
            <person name="Moran X.A.G."/>
            <person name="Daffonchio D."/>
        </authorList>
    </citation>
    <scope>NUCLEOTIDE SEQUENCE</scope>
    <source>
        <strain evidence="2">SuakinDeep_MAG55_1</strain>
    </source>
</reference>
<organism evidence="2 3">
    <name type="scientific">Candidatus Scalindua arabica</name>
    <dbReference type="NCBI Taxonomy" id="1127984"/>
    <lineage>
        <taxon>Bacteria</taxon>
        <taxon>Pseudomonadati</taxon>
        <taxon>Planctomycetota</taxon>
        <taxon>Candidatus Brocadiia</taxon>
        <taxon>Candidatus Brocadiales</taxon>
        <taxon>Candidatus Scalinduaceae</taxon>
        <taxon>Candidatus Scalindua</taxon>
    </lineage>
</organism>
<accession>A0A941W0Z9</accession>
<dbReference type="Proteomes" id="UP000722750">
    <property type="component" value="Unassembled WGS sequence"/>
</dbReference>
<dbReference type="InterPro" id="IPR015077">
    <property type="entry name" value="DUF1858"/>
</dbReference>
<dbReference type="NCBIfam" id="TIGR03980">
    <property type="entry name" value="prismane_assoc"/>
    <property type="match status" value="1"/>
</dbReference>
<evidence type="ECO:0000313" key="3">
    <source>
        <dbReference type="Proteomes" id="UP000722750"/>
    </source>
</evidence>
<name>A0A941W0Z9_9BACT</name>
<dbReference type="AlphaFoldDB" id="A0A941W0Z9"/>
<protein>
    <recommendedName>
        <fullName evidence="1">DUF1858 domain-containing protein</fullName>
    </recommendedName>
</protein>
<dbReference type="PANTHER" id="PTHR39341:SF1">
    <property type="entry name" value="DUF1858 DOMAIN-CONTAINING PROTEIN"/>
    <property type="match status" value="1"/>
</dbReference>
<evidence type="ECO:0000259" key="1">
    <source>
        <dbReference type="Pfam" id="PF08984"/>
    </source>
</evidence>
<dbReference type="SUPFAM" id="SSF140683">
    <property type="entry name" value="SP0561-like"/>
    <property type="match status" value="1"/>
</dbReference>
<dbReference type="EMBL" id="JAANXD010000020">
    <property type="protein sequence ID" value="MBS1257348.1"/>
    <property type="molecule type" value="Genomic_DNA"/>
</dbReference>
<dbReference type="InterPro" id="IPR023883">
    <property type="entry name" value="CHP03980_redox-disulphide"/>
</dbReference>
<dbReference type="Gene3D" id="1.10.3910.10">
    <property type="entry name" value="SP0561-like"/>
    <property type="match status" value="1"/>
</dbReference>
<gene>
    <name evidence="2" type="ORF">MAG551_00390</name>
</gene>
<comment type="caution">
    <text evidence="2">The sequence shown here is derived from an EMBL/GenBank/DDBJ whole genome shotgun (WGS) entry which is preliminary data.</text>
</comment>
<evidence type="ECO:0000313" key="2">
    <source>
        <dbReference type="EMBL" id="MBS1257348.1"/>
    </source>
</evidence>
<dbReference type="InterPro" id="IPR038062">
    <property type="entry name" value="ScdA-like_N_sf"/>
</dbReference>
<sequence length="77" mass="8500">MSDEPLTITKKSTIGEVFTKHPETEPVFMKYFGSGCFSCPGSKTEDIAFGAMMHNTTPEKIIDELNEAIQNKANEGK</sequence>
<dbReference type="PANTHER" id="PTHR39341">
    <property type="entry name" value="BSL7085 PROTEIN"/>
    <property type="match status" value="1"/>
</dbReference>
<feature type="domain" description="DUF1858" evidence="1">
    <location>
        <begin position="8"/>
        <end position="62"/>
    </location>
</feature>
<dbReference type="Pfam" id="PF08984">
    <property type="entry name" value="DUF1858"/>
    <property type="match status" value="1"/>
</dbReference>
<proteinExistence type="predicted"/>